<evidence type="ECO:0000313" key="2">
    <source>
        <dbReference type="Proteomes" id="UP000595814"/>
    </source>
</evidence>
<gene>
    <name evidence="1" type="ORF">JFY71_02440</name>
</gene>
<evidence type="ECO:0000313" key="1">
    <source>
        <dbReference type="EMBL" id="QQK08415.1"/>
    </source>
</evidence>
<reference evidence="1 2" key="1">
    <citation type="journal article" date="2022" name="Int. J. Syst. Evol. Microbiol.">
        <title>Miniphocaeibacter halophilus sp. nov., an ammonium-tolerant acetate-producing bacterium isolated from a biogas system.</title>
        <authorList>
            <person name="Schnurer A."/>
            <person name="Singh A."/>
            <person name="Bi S."/>
            <person name="Qiao W."/>
            <person name="Westerholm M."/>
        </authorList>
    </citation>
    <scope>NUCLEOTIDE SEQUENCE [LARGE SCALE GENOMIC DNA]</scope>
    <source>
        <strain evidence="1 2">AMB_01</strain>
    </source>
</reference>
<name>A0AC61MVS2_9FIRM</name>
<sequence length="82" mass="9753">MKIKKIKNISGEHLEKVEGTNDWYFQSHFKGEVVDLYEVENLYKEGYDFEGMNIRIIHFPDGQVFAPFSLQENVYRKSCMGW</sequence>
<dbReference type="EMBL" id="CP066744">
    <property type="protein sequence ID" value="QQK08415.1"/>
    <property type="molecule type" value="Genomic_DNA"/>
</dbReference>
<keyword evidence="2" id="KW-1185">Reference proteome</keyword>
<proteinExistence type="predicted"/>
<accession>A0AC61MVS2</accession>
<protein>
    <submittedName>
        <fullName evidence="1">Uncharacterized protein</fullName>
    </submittedName>
</protein>
<dbReference type="Proteomes" id="UP000595814">
    <property type="component" value="Chromosome"/>
</dbReference>
<organism evidence="1 2">
    <name type="scientific">Miniphocaeibacter halophilus</name>
    <dbReference type="NCBI Taxonomy" id="2931922"/>
    <lineage>
        <taxon>Bacteria</taxon>
        <taxon>Bacillati</taxon>
        <taxon>Bacillota</taxon>
        <taxon>Tissierellia</taxon>
        <taxon>Tissierellales</taxon>
        <taxon>Peptoniphilaceae</taxon>
        <taxon>Miniphocaeibacter</taxon>
    </lineage>
</organism>